<feature type="region of interest" description="Disordered" evidence="1">
    <location>
        <begin position="20"/>
        <end position="47"/>
    </location>
</feature>
<name>A0AAV1EMG0_XYRNO</name>
<dbReference type="Proteomes" id="UP001178508">
    <property type="component" value="Chromosome 1"/>
</dbReference>
<evidence type="ECO:0008006" key="4">
    <source>
        <dbReference type="Google" id="ProtNLM"/>
    </source>
</evidence>
<organism evidence="2 3">
    <name type="scientific">Xyrichtys novacula</name>
    <name type="common">Pearly razorfish</name>
    <name type="synonym">Hemipteronotus novacula</name>
    <dbReference type="NCBI Taxonomy" id="13765"/>
    <lineage>
        <taxon>Eukaryota</taxon>
        <taxon>Metazoa</taxon>
        <taxon>Chordata</taxon>
        <taxon>Craniata</taxon>
        <taxon>Vertebrata</taxon>
        <taxon>Euteleostomi</taxon>
        <taxon>Actinopterygii</taxon>
        <taxon>Neopterygii</taxon>
        <taxon>Teleostei</taxon>
        <taxon>Neoteleostei</taxon>
        <taxon>Acanthomorphata</taxon>
        <taxon>Eupercaria</taxon>
        <taxon>Labriformes</taxon>
        <taxon>Labridae</taxon>
        <taxon>Xyrichtys</taxon>
    </lineage>
</organism>
<dbReference type="AlphaFoldDB" id="A0AAV1EMG0"/>
<sequence>MTSAWLSFPLAARLISAPARPLAGKHAESSSSDTGRKEQKKKKVWEEQLEPPIHQRLSAVFALTLRRLIASLRLL</sequence>
<reference evidence="2" key="1">
    <citation type="submission" date="2023-08" db="EMBL/GenBank/DDBJ databases">
        <authorList>
            <person name="Alioto T."/>
            <person name="Alioto T."/>
            <person name="Gomez Garrido J."/>
        </authorList>
    </citation>
    <scope>NUCLEOTIDE SEQUENCE</scope>
</reference>
<proteinExistence type="predicted"/>
<gene>
    <name evidence="2" type="ORF">XNOV1_A024607</name>
</gene>
<dbReference type="EMBL" id="OY660864">
    <property type="protein sequence ID" value="CAJ1049915.1"/>
    <property type="molecule type" value="Genomic_DNA"/>
</dbReference>
<evidence type="ECO:0000256" key="1">
    <source>
        <dbReference type="SAM" id="MobiDB-lite"/>
    </source>
</evidence>
<evidence type="ECO:0000313" key="3">
    <source>
        <dbReference type="Proteomes" id="UP001178508"/>
    </source>
</evidence>
<accession>A0AAV1EMG0</accession>
<protein>
    <recommendedName>
        <fullName evidence="4">Secreted protein</fullName>
    </recommendedName>
</protein>
<evidence type="ECO:0000313" key="2">
    <source>
        <dbReference type="EMBL" id="CAJ1049915.1"/>
    </source>
</evidence>
<keyword evidence="3" id="KW-1185">Reference proteome</keyword>